<dbReference type="SUPFAM" id="SSF55781">
    <property type="entry name" value="GAF domain-like"/>
    <property type="match status" value="1"/>
</dbReference>
<comment type="caution">
    <text evidence="7">The sequence shown here is derived from an EMBL/GenBank/DDBJ whole genome shotgun (WGS) entry which is preliminary data.</text>
</comment>
<dbReference type="Gene3D" id="1.10.10.10">
    <property type="entry name" value="Winged helix-like DNA-binding domain superfamily/Winged helix DNA-binding domain"/>
    <property type="match status" value="1"/>
</dbReference>
<dbReference type="OrthoDB" id="9783139at2"/>
<proteinExistence type="inferred from homology"/>
<evidence type="ECO:0000313" key="8">
    <source>
        <dbReference type="Proteomes" id="UP000265366"/>
    </source>
</evidence>
<evidence type="ECO:0000259" key="6">
    <source>
        <dbReference type="Pfam" id="PF01628"/>
    </source>
</evidence>
<accession>A0A3A1PEA4</accession>
<dbReference type="Gene3D" id="3.30.450.40">
    <property type="match status" value="1"/>
</dbReference>
<sequence length="347" mass="37145">MVSPPITELTTRARDIFRLVVEGYLDNGQPVGSKALATSGMVDLSPASIRSVLSELEQLGLLAAPHTSAGRMPTEQGLRLFVDGIMQMAEPSPEERAVIEQQMREPGPIEQALEATSALLSNLSGAAGMVMVPQRESRIAQISLVPLDERRALVVLVGTDGHVENRVLDLPQGVSAGDLQQATNYVTARLAGRTLAEASRDMRAEIASGRTALDEAGRRLVEAGLAVWSEDAAARPVLIVRGQAKLLDESALTDIERVRSLIDDLENKQQVAQLLDSAREAESARIFIGAENRLFSLSGSSVIAAPYRNGEGKVVGVLGVIGPTRLNYARVVPMVDFTARSLGRRLG</sequence>
<dbReference type="Pfam" id="PF01628">
    <property type="entry name" value="HrcA"/>
    <property type="match status" value="1"/>
</dbReference>
<evidence type="ECO:0000256" key="5">
    <source>
        <dbReference type="HAMAP-Rule" id="MF_00081"/>
    </source>
</evidence>
<keyword evidence="3 5" id="KW-0346">Stress response</keyword>
<evidence type="ECO:0000256" key="4">
    <source>
        <dbReference type="ARBA" id="ARBA00023163"/>
    </source>
</evidence>
<dbReference type="AlphaFoldDB" id="A0A3A1PEA4"/>
<dbReference type="Proteomes" id="UP000265366">
    <property type="component" value="Unassembled WGS sequence"/>
</dbReference>
<dbReference type="InterPro" id="IPR036388">
    <property type="entry name" value="WH-like_DNA-bd_sf"/>
</dbReference>
<dbReference type="PANTHER" id="PTHR34824">
    <property type="entry name" value="HEAT-INDUCIBLE TRANSCRIPTION REPRESSOR HRCA"/>
    <property type="match status" value="1"/>
</dbReference>
<evidence type="ECO:0000256" key="1">
    <source>
        <dbReference type="ARBA" id="ARBA00022491"/>
    </source>
</evidence>
<gene>
    <name evidence="5 7" type="primary">hrcA</name>
    <name evidence="7" type="ORF">D2V17_02375</name>
</gene>
<evidence type="ECO:0000256" key="3">
    <source>
        <dbReference type="ARBA" id="ARBA00023016"/>
    </source>
</evidence>
<comment type="similarity">
    <text evidence="5">Belongs to the HrcA family.</text>
</comment>
<dbReference type="HAMAP" id="MF_00081">
    <property type="entry name" value="HrcA"/>
    <property type="match status" value="1"/>
</dbReference>
<organism evidence="7 8">
    <name type="scientific">Aurantiacibacter xanthus</name>
    <dbReference type="NCBI Taxonomy" id="1784712"/>
    <lineage>
        <taxon>Bacteria</taxon>
        <taxon>Pseudomonadati</taxon>
        <taxon>Pseudomonadota</taxon>
        <taxon>Alphaproteobacteria</taxon>
        <taxon>Sphingomonadales</taxon>
        <taxon>Erythrobacteraceae</taxon>
        <taxon>Aurantiacibacter</taxon>
    </lineage>
</organism>
<keyword evidence="4 5" id="KW-0804">Transcription</keyword>
<dbReference type="PANTHER" id="PTHR34824:SF1">
    <property type="entry name" value="HEAT-INDUCIBLE TRANSCRIPTION REPRESSOR HRCA"/>
    <property type="match status" value="1"/>
</dbReference>
<dbReference type="InterPro" id="IPR036390">
    <property type="entry name" value="WH_DNA-bd_sf"/>
</dbReference>
<name>A0A3A1PEA4_9SPHN</name>
<dbReference type="InterPro" id="IPR023120">
    <property type="entry name" value="WHTH_transcript_rep_HrcA_IDD"/>
</dbReference>
<dbReference type="InterPro" id="IPR029016">
    <property type="entry name" value="GAF-like_dom_sf"/>
</dbReference>
<dbReference type="InterPro" id="IPR021153">
    <property type="entry name" value="HrcA_C"/>
</dbReference>
<dbReference type="EMBL" id="QXFM01000015">
    <property type="protein sequence ID" value="RIV91898.1"/>
    <property type="molecule type" value="Genomic_DNA"/>
</dbReference>
<reference evidence="7 8" key="1">
    <citation type="submission" date="2018-08" db="EMBL/GenBank/DDBJ databases">
        <title>Erythrobacter zhengii sp.nov., a bacterium isolated from deep-sea sediment.</title>
        <authorList>
            <person name="Fang C."/>
            <person name="Wu Y.-H."/>
            <person name="Sun C."/>
            <person name="Wang H."/>
            <person name="Cheng H."/>
            <person name="Meng F.-X."/>
            <person name="Wang C.-S."/>
            <person name="Xu X.-W."/>
        </authorList>
    </citation>
    <scope>NUCLEOTIDE SEQUENCE [LARGE SCALE GENOMIC DNA]</scope>
    <source>
        <strain evidence="7 8">CCTCC AB 2015396</strain>
    </source>
</reference>
<evidence type="ECO:0000313" key="7">
    <source>
        <dbReference type="EMBL" id="RIV91898.1"/>
    </source>
</evidence>
<dbReference type="InterPro" id="IPR002571">
    <property type="entry name" value="HrcA"/>
</dbReference>
<dbReference type="GO" id="GO:0045892">
    <property type="term" value="P:negative regulation of DNA-templated transcription"/>
    <property type="evidence" value="ECO:0007669"/>
    <property type="project" value="UniProtKB-UniRule"/>
</dbReference>
<keyword evidence="8" id="KW-1185">Reference proteome</keyword>
<protein>
    <recommendedName>
        <fullName evidence="5">Heat-inducible transcription repressor HrcA</fullName>
    </recommendedName>
</protein>
<keyword evidence="2 5" id="KW-0805">Transcription regulation</keyword>
<dbReference type="PIRSF" id="PIRSF005485">
    <property type="entry name" value="HrcA"/>
    <property type="match status" value="1"/>
</dbReference>
<keyword evidence="1 5" id="KW-0678">Repressor</keyword>
<dbReference type="SUPFAM" id="SSF46785">
    <property type="entry name" value="Winged helix' DNA-binding domain"/>
    <property type="match status" value="1"/>
</dbReference>
<comment type="function">
    <text evidence="5">Negative regulator of class I heat shock genes (grpE-dnaK-dnaJ and groELS operons). Prevents heat-shock induction of these operons.</text>
</comment>
<dbReference type="RefSeq" id="WP_119591541.1">
    <property type="nucleotide sequence ID" value="NZ_QXFM01000015.1"/>
</dbReference>
<dbReference type="NCBIfam" id="TIGR00331">
    <property type="entry name" value="hrcA"/>
    <property type="match status" value="1"/>
</dbReference>
<evidence type="ECO:0000256" key="2">
    <source>
        <dbReference type="ARBA" id="ARBA00023015"/>
    </source>
</evidence>
<dbReference type="Gene3D" id="3.30.390.60">
    <property type="entry name" value="Heat-inducible transcription repressor hrca homolog, domain 3"/>
    <property type="match status" value="1"/>
</dbReference>
<feature type="domain" description="Heat-inducible transcription repressor HrcA C-terminal" evidence="6">
    <location>
        <begin position="110"/>
        <end position="332"/>
    </location>
</feature>
<dbReference type="GO" id="GO:0003677">
    <property type="term" value="F:DNA binding"/>
    <property type="evidence" value="ECO:0007669"/>
    <property type="project" value="InterPro"/>
</dbReference>